<evidence type="ECO:0000313" key="3">
    <source>
        <dbReference type="Proteomes" id="UP000178501"/>
    </source>
</evidence>
<dbReference type="EMBL" id="MHIK01000064">
    <property type="protein sequence ID" value="OGY50244.1"/>
    <property type="molecule type" value="Genomic_DNA"/>
</dbReference>
<evidence type="ECO:0000313" key="2">
    <source>
        <dbReference type="EMBL" id="OGY50244.1"/>
    </source>
</evidence>
<sequence length="246" mass="29148">MPFIEKLKYSKILRFYFFFKKKLIIFVKRILTPFIIKNYFKNNNIRKIHLGCGGRIFSGWLNADINIYADCYLNLKNKLPFPDESINFIYSEHVIEHFEYIDAKNLLKECYRVLKPAGVIRTAMPDLDFYLEGLNREKTGIDFEIYKEYIKAKMNSFQNLADLPANMNTMLNFSCHCCGCQDRHRYVYQEKTFMALLNQCRFTNSKKVEPGKSDFPELLNLETSLINRPEDIKFHLLETLPIEAKK</sequence>
<name>A0A1G1YDE5_9BACT</name>
<dbReference type="CDD" id="cd02440">
    <property type="entry name" value="AdoMet_MTases"/>
    <property type="match status" value="1"/>
</dbReference>
<accession>A0A1G1YDE5</accession>
<dbReference type="Proteomes" id="UP000178501">
    <property type="component" value="Unassembled WGS sequence"/>
</dbReference>
<dbReference type="InterPro" id="IPR013216">
    <property type="entry name" value="Methyltransf_11"/>
</dbReference>
<dbReference type="SUPFAM" id="SSF53335">
    <property type="entry name" value="S-adenosyl-L-methionine-dependent methyltransferases"/>
    <property type="match status" value="1"/>
</dbReference>
<proteinExistence type="predicted"/>
<comment type="caution">
    <text evidence="2">The sequence shown here is derived from an EMBL/GenBank/DDBJ whole genome shotgun (WGS) entry which is preliminary data.</text>
</comment>
<gene>
    <name evidence="2" type="ORF">A3J65_04405</name>
</gene>
<dbReference type="InterPro" id="IPR029063">
    <property type="entry name" value="SAM-dependent_MTases_sf"/>
</dbReference>
<dbReference type="Pfam" id="PF08241">
    <property type="entry name" value="Methyltransf_11"/>
    <property type="match status" value="1"/>
</dbReference>
<dbReference type="AlphaFoldDB" id="A0A1G1YDE5"/>
<dbReference type="GO" id="GO:0008757">
    <property type="term" value="F:S-adenosylmethionine-dependent methyltransferase activity"/>
    <property type="evidence" value="ECO:0007669"/>
    <property type="project" value="InterPro"/>
</dbReference>
<dbReference type="Gene3D" id="3.40.50.150">
    <property type="entry name" value="Vaccinia Virus protein VP39"/>
    <property type="match status" value="1"/>
</dbReference>
<evidence type="ECO:0000259" key="1">
    <source>
        <dbReference type="Pfam" id="PF08241"/>
    </source>
</evidence>
<reference evidence="2 3" key="1">
    <citation type="journal article" date="2016" name="Nat. Commun.">
        <title>Thousands of microbial genomes shed light on interconnected biogeochemical processes in an aquifer system.</title>
        <authorList>
            <person name="Anantharaman K."/>
            <person name="Brown C.T."/>
            <person name="Hug L.A."/>
            <person name="Sharon I."/>
            <person name="Castelle C.J."/>
            <person name="Probst A.J."/>
            <person name="Thomas B.C."/>
            <person name="Singh A."/>
            <person name="Wilkins M.J."/>
            <person name="Karaoz U."/>
            <person name="Brodie E.L."/>
            <person name="Williams K.H."/>
            <person name="Hubbard S.S."/>
            <person name="Banfield J.F."/>
        </authorList>
    </citation>
    <scope>NUCLEOTIDE SEQUENCE [LARGE SCALE GENOMIC DNA]</scope>
</reference>
<feature type="domain" description="Methyltransferase type 11" evidence="1">
    <location>
        <begin position="78"/>
        <end position="120"/>
    </location>
</feature>
<organism evidence="2 3">
    <name type="scientific">Candidatus Buchananbacteria bacterium RIFCSPHIGHO2_02_FULL_45_11b</name>
    <dbReference type="NCBI Taxonomy" id="1797541"/>
    <lineage>
        <taxon>Bacteria</taxon>
        <taxon>Candidatus Buchananiibacteriota</taxon>
    </lineage>
</organism>
<protein>
    <recommendedName>
        <fullName evidence="1">Methyltransferase type 11 domain-containing protein</fullName>
    </recommendedName>
</protein>